<name>A0A8C5R4W1_9ANUR</name>
<evidence type="ECO:0000256" key="9">
    <source>
        <dbReference type="SAM" id="MobiDB-lite"/>
    </source>
</evidence>
<dbReference type="SUPFAM" id="SSF81296">
    <property type="entry name" value="E set domains"/>
    <property type="match status" value="1"/>
</dbReference>
<protein>
    <recommendedName>
        <fullName evidence="6">protein-glutamine gamma-glutamyltransferase</fullName>
        <ecNumber evidence="6">2.3.2.13</ecNumber>
    </recommendedName>
</protein>
<evidence type="ECO:0000256" key="5">
    <source>
        <dbReference type="ARBA" id="ARBA00023315"/>
    </source>
</evidence>
<dbReference type="SMART" id="SM00460">
    <property type="entry name" value="TGc"/>
    <property type="match status" value="1"/>
</dbReference>
<dbReference type="InterPro" id="IPR001102">
    <property type="entry name" value="Transglutaminase_N"/>
</dbReference>
<dbReference type="Ensembl" id="ENSLLET00000049434.1">
    <property type="protein sequence ID" value="ENSLLEP00000047571.1"/>
    <property type="gene ID" value="ENSLLEG00000030052.1"/>
</dbReference>
<feature type="active site" evidence="7">
    <location>
        <position position="329"/>
    </location>
</feature>
<proteinExistence type="inferred from homology"/>
<accession>A0A8C5R4W1</accession>
<dbReference type="Pfam" id="PF00927">
    <property type="entry name" value="Transglut_C"/>
    <property type="match status" value="2"/>
</dbReference>
<dbReference type="GO" id="GO:0046872">
    <property type="term" value="F:metal ion binding"/>
    <property type="evidence" value="ECO:0007669"/>
    <property type="project" value="UniProtKB-KW"/>
</dbReference>
<dbReference type="Pfam" id="PF00868">
    <property type="entry name" value="Transglut_N"/>
    <property type="match status" value="1"/>
</dbReference>
<feature type="region of interest" description="Disordered" evidence="9">
    <location>
        <begin position="461"/>
        <end position="489"/>
    </location>
</feature>
<comment type="similarity">
    <text evidence="1">Belongs to the transglutaminase superfamily. Transglutaminase family.</text>
</comment>
<dbReference type="Gene3D" id="3.90.260.10">
    <property type="entry name" value="Transglutaminase-like"/>
    <property type="match status" value="1"/>
</dbReference>
<dbReference type="InterPro" id="IPR002931">
    <property type="entry name" value="Transglutaminase-like"/>
</dbReference>
<dbReference type="PIRSF" id="PIRSF000459">
    <property type="entry name" value="TGM_EBP42"/>
    <property type="match status" value="1"/>
</dbReference>
<feature type="binding site" evidence="8">
    <location>
        <position position="441"/>
    </location>
    <ligand>
        <name>Ca(2+)</name>
        <dbReference type="ChEBI" id="CHEBI:29108"/>
    </ligand>
</feature>
<feature type="region of interest" description="Disordered" evidence="9">
    <location>
        <begin position="64"/>
        <end position="93"/>
    </location>
</feature>
<dbReference type="GO" id="GO:0003810">
    <property type="term" value="F:protein-glutamine gamma-glutamyltransferase activity"/>
    <property type="evidence" value="ECO:0007669"/>
    <property type="project" value="UniProtKB-EC"/>
</dbReference>
<comment type="cofactor">
    <cofactor evidence="8">
        <name>Ca(2+)</name>
        <dbReference type="ChEBI" id="CHEBI:29108"/>
    </cofactor>
    <text evidence="8">Binds 1 Ca(2+) ion per subunit.</text>
</comment>
<feature type="binding site" evidence="8">
    <location>
        <position position="446"/>
    </location>
    <ligand>
        <name>Ca(2+)</name>
        <dbReference type="ChEBI" id="CHEBI:29108"/>
    </ligand>
</feature>
<keyword evidence="4 8" id="KW-0106">Calcium</keyword>
<evidence type="ECO:0000256" key="7">
    <source>
        <dbReference type="PIRSR" id="PIRSR000459-1"/>
    </source>
</evidence>
<keyword evidence="2" id="KW-0808">Transferase</keyword>
<evidence type="ECO:0000256" key="6">
    <source>
        <dbReference type="ARBA" id="ARBA00024222"/>
    </source>
</evidence>
<dbReference type="InterPro" id="IPR013783">
    <property type="entry name" value="Ig-like_fold"/>
</dbReference>
<dbReference type="InterPro" id="IPR023608">
    <property type="entry name" value="Transglutaminase_animal"/>
</dbReference>
<dbReference type="InterPro" id="IPR008958">
    <property type="entry name" value="Transglutaminase_C"/>
</dbReference>
<feature type="binding site" evidence="8">
    <location>
        <position position="392"/>
    </location>
    <ligand>
        <name>Ca(2+)</name>
        <dbReference type="ChEBI" id="CHEBI:29108"/>
    </ligand>
</feature>
<dbReference type="OrthoDB" id="437511at2759"/>
<dbReference type="AlphaFoldDB" id="A0A8C5R4W1"/>
<evidence type="ECO:0000256" key="4">
    <source>
        <dbReference type="ARBA" id="ARBA00022837"/>
    </source>
</evidence>
<dbReference type="GeneTree" id="ENSGT01050000244866"/>
<dbReference type="FunFam" id="2.60.40.10:FF:000278">
    <property type="entry name" value="Protein-glutamine gamma-glutamyltransferase 2"/>
    <property type="match status" value="1"/>
</dbReference>
<evidence type="ECO:0000259" key="10">
    <source>
        <dbReference type="SMART" id="SM00460"/>
    </source>
</evidence>
<evidence type="ECO:0000313" key="12">
    <source>
        <dbReference type="Proteomes" id="UP000694569"/>
    </source>
</evidence>
<dbReference type="SUPFAM" id="SSF54001">
    <property type="entry name" value="Cysteine proteinases"/>
    <property type="match status" value="1"/>
</dbReference>
<dbReference type="InterPro" id="IPR036985">
    <property type="entry name" value="Transglutaminase-like_sf"/>
</dbReference>
<feature type="active site" evidence="7">
    <location>
        <position position="352"/>
    </location>
</feature>
<keyword evidence="3 8" id="KW-0479">Metal-binding</keyword>
<reference evidence="11" key="2">
    <citation type="submission" date="2025-09" db="UniProtKB">
        <authorList>
            <consortium name="Ensembl"/>
        </authorList>
    </citation>
    <scope>IDENTIFICATION</scope>
</reference>
<evidence type="ECO:0000256" key="3">
    <source>
        <dbReference type="ARBA" id="ARBA00022723"/>
    </source>
</evidence>
<dbReference type="InterPro" id="IPR038765">
    <property type="entry name" value="Papain-like_cys_pep_sf"/>
</dbReference>
<feature type="compositionally biased region" description="Low complexity" evidence="9">
    <location>
        <begin position="81"/>
        <end position="93"/>
    </location>
</feature>
<dbReference type="InterPro" id="IPR036238">
    <property type="entry name" value="Transglutaminase_C_sf"/>
</dbReference>
<evidence type="ECO:0000256" key="2">
    <source>
        <dbReference type="ARBA" id="ARBA00022679"/>
    </source>
</evidence>
<dbReference type="PANTHER" id="PTHR11590">
    <property type="entry name" value="PROTEIN-GLUTAMINE GAMMA-GLUTAMYLTRANSFERASE"/>
    <property type="match status" value="1"/>
</dbReference>
<dbReference type="PANTHER" id="PTHR11590:SF36">
    <property type="entry name" value="PROTEIN-GLUTAMINE GAMMA-GLUTAMYLTRANSFERASE E"/>
    <property type="match status" value="1"/>
</dbReference>
<dbReference type="PROSITE" id="PS00547">
    <property type="entry name" value="TRANSGLUTAMINASES"/>
    <property type="match status" value="1"/>
</dbReference>
<reference evidence="11" key="1">
    <citation type="submission" date="2025-08" db="UniProtKB">
        <authorList>
            <consortium name="Ensembl"/>
        </authorList>
    </citation>
    <scope>IDENTIFICATION</scope>
</reference>
<dbReference type="InterPro" id="IPR014756">
    <property type="entry name" value="Ig_E-set"/>
</dbReference>
<organism evidence="11 12">
    <name type="scientific">Leptobrachium leishanense</name>
    <name type="common">Leishan spiny toad</name>
    <dbReference type="NCBI Taxonomy" id="445787"/>
    <lineage>
        <taxon>Eukaryota</taxon>
        <taxon>Metazoa</taxon>
        <taxon>Chordata</taxon>
        <taxon>Craniata</taxon>
        <taxon>Vertebrata</taxon>
        <taxon>Euteleostomi</taxon>
        <taxon>Amphibia</taxon>
        <taxon>Batrachia</taxon>
        <taxon>Anura</taxon>
        <taxon>Pelobatoidea</taxon>
        <taxon>Megophryidae</taxon>
        <taxon>Leptobrachium</taxon>
    </lineage>
</organism>
<dbReference type="EC" id="2.3.2.13" evidence="6"/>
<dbReference type="Gene3D" id="2.60.40.10">
    <property type="entry name" value="Immunoglobulins"/>
    <property type="match status" value="3"/>
</dbReference>
<feature type="active site" evidence="7">
    <location>
        <position position="272"/>
    </location>
</feature>
<evidence type="ECO:0000313" key="11">
    <source>
        <dbReference type="Ensembl" id="ENSLLEP00000047571.1"/>
    </source>
</evidence>
<sequence length="704" mass="78128">MSSLLLTNWDLQRSVNAPLHKTKDYATNQLVVRRGQSFSVSCTFNRDLKPEETLTFISDIGSSPSEAKNTRAVMPVSSTESKTPWSATSASSSGTTRIFSINSSVTAIIGRYQLSLRVTSGGLTSTKNLGEFCLLFNPWAQDDEVFMEDEPERGEYVLNEMGVIFVGSYNSFSQRLWNYGQFQEKILDITLSLLDKSTDAKKDPAADLSKRNGAVYVGRVLSAMVNSNNDRGVVLGNWSGNYSNGVNPSQWNGSVAILRSWQLRGPVSYGQCWVYAGVLCTVLRCLGIPSRVITNFESAHDTNKNLLIDHYFDEGGNQLESSDSVWNFHVWNEGWLKRKDLGTSYGGWQVLDATPQEPSAGIFRLGPCSLAAVKEGDVNLEYDAYFVFAEVNGDIVNWMKSEDGSYARIYSDQKAVGKLISTKAVGSQNRVDVTDNYKYAEDSNEEREIFEKARRKLANMTTSSISMNPASGPARVSAPESEDPEPPAPIPDFTGHWTVPEDLQVGDGIRFILYLKNGTAESKQVKANMTVTSIIYTREIVKEITKKAESVHLQPNEEVHIPLVVYYNDYKDAITTDHMVQAVALCMDEKGDRLLTRIVATLNNIPLDIKISEKPVVNRPLIVDIVISNPLAEDIEHGHLVMEGNGFVKPSFSRTLPTIKANETSVNRFEVTPSKTGQLFLLVNFSSDKIFDAKAHEEIYVAAE</sequence>
<feature type="domain" description="Transglutaminase-like" evidence="10">
    <location>
        <begin position="264"/>
        <end position="355"/>
    </location>
</feature>
<dbReference type="Pfam" id="PF01841">
    <property type="entry name" value="Transglut_core"/>
    <property type="match status" value="1"/>
</dbReference>
<feature type="binding site" evidence="8">
    <location>
        <position position="394"/>
    </location>
    <ligand>
        <name>Ca(2+)</name>
        <dbReference type="ChEBI" id="CHEBI:29108"/>
    </ligand>
</feature>
<dbReference type="FunFam" id="3.90.260.10:FF:000001">
    <property type="entry name" value="Protein-glutamine gamma-glutamyltransferase 2"/>
    <property type="match status" value="1"/>
</dbReference>
<dbReference type="Proteomes" id="UP000694569">
    <property type="component" value="Unplaced"/>
</dbReference>
<dbReference type="InterPro" id="IPR013808">
    <property type="entry name" value="Transglutaminase_AS"/>
</dbReference>
<dbReference type="InterPro" id="IPR050779">
    <property type="entry name" value="Transglutaminase"/>
</dbReference>
<evidence type="ECO:0000256" key="1">
    <source>
        <dbReference type="ARBA" id="ARBA00005968"/>
    </source>
</evidence>
<evidence type="ECO:0000256" key="8">
    <source>
        <dbReference type="PIRSR" id="PIRSR000459-2"/>
    </source>
</evidence>
<keyword evidence="12" id="KW-1185">Reference proteome</keyword>
<dbReference type="SUPFAM" id="SSF49309">
    <property type="entry name" value="Transglutaminase, two C-terminal domains"/>
    <property type="match status" value="2"/>
</dbReference>
<keyword evidence="5" id="KW-0012">Acyltransferase</keyword>